<keyword evidence="1" id="KW-0812">Transmembrane</keyword>
<keyword evidence="1" id="KW-1133">Transmembrane helix</keyword>
<name>D7MFX9_ARALL</name>
<accession>D7MFX9</accession>
<sequence>MGYGWGIYEGMLVTGSLCFLNRREYEEKQALVRIIFSFVSLCFFWRMGIHFPMPSDKDLVTCLLDYFILKHHFILKGFFSMPQLVSRIGVIGVTLMAVLSGFGAGHVQNLLGYACSILCEVLAFSNFNSMLS</sequence>
<evidence type="ECO:0000259" key="2">
    <source>
        <dbReference type="Pfam" id="PF12537"/>
    </source>
</evidence>
<dbReference type="Gramene" id="scaffold_701742.1">
    <property type="protein sequence ID" value="scaffold_701742.1"/>
    <property type="gene ID" value="scaffold_701742.1"/>
</dbReference>
<evidence type="ECO:0000256" key="1">
    <source>
        <dbReference type="SAM" id="Phobius"/>
    </source>
</evidence>
<keyword evidence="4" id="KW-1185">Reference proteome</keyword>
<dbReference type="PANTHER" id="PTHR15948:SF0">
    <property type="entry name" value="GOLGI PH REGULATOR A-RELATED"/>
    <property type="match status" value="1"/>
</dbReference>
<proteinExistence type="predicted"/>
<dbReference type="InterPro" id="IPR022535">
    <property type="entry name" value="Golgi_pH-regulator_cons_dom"/>
</dbReference>
<evidence type="ECO:0000313" key="4">
    <source>
        <dbReference type="Proteomes" id="UP000008694"/>
    </source>
</evidence>
<evidence type="ECO:0000313" key="3">
    <source>
        <dbReference type="EMBL" id="EFH45918.1"/>
    </source>
</evidence>
<keyword evidence="1" id="KW-0472">Membrane</keyword>
<dbReference type="STRING" id="81972.D7MFX9"/>
<protein>
    <recommendedName>
        <fullName evidence="2">Golgi pH regulator conserved domain-containing protein</fullName>
    </recommendedName>
</protein>
<dbReference type="EMBL" id="GL348719">
    <property type="protein sequence ID" value="EFH45918.1"/>
    <property type="molecule type" value="Genomic_DNA"/>
</dbReference>
<feature type="transmembrane region" description="Helical" evidence="1">
    <location>
        <begin position="30"/>
        <end position="49"/>
    </location>
</feature>
<dbReference type="AlphaFoldDB" id="D7MFX9"/>
<reference evidence="4" key="1">
    <citation type="journal article" date="2011" name="Nat. Genet.">
        <title>The Arabidopsis lyrata genome sequence and the basis of rapid genome size change.</title>
        <authorList>
            <person name="Hu T.T."/>
            <person name="Pattyn P."/>
            <person name="Bakker E.G."/>
            <person name="Cao J."/>
            <person name="Cheng J.-F."/>
            <person name="Clark R.M."/>
            <person name="Fahlgren N."/>
            <person name="Fawcett J.A."/>
            <person name="Grimwood J."/>
            <person name="Gundlach H."/>
            <person name="Haberer G."/>
            <person name="Hollister J.D."/>
            <person name="Ossowski S."/>
            <person name="Ottilar R.P."/>
            <person name="Salamov A.A."/>
            <person name="Schneeberger K."/>
            <person name="Spannagl M."/>
            <person name="Wang X."/>
            <person name="Yang L."/>
            <person name="Nasrallah M.E."/>
            <person name="Bergelson J."/>
            <person name="Carrington J.C."/>
            <person name="Gaut B.S."/>
            <person name="Schmutz J."/>
            <person name="Mayer K.F.X."/>
            <person name="Van de Peer Y."/>
            <person name="Grigoriev I.V."/>
            <person name="Nordborg M."/>
            <person name="Weigel D."/>
            <person name="Guo Y.-L."/>
        </authorList>
    </citation>
    <scope>NUCLEOTIDE SEQUENCE [LARGE SCALE GENOMIC DNA]</scope>
    <source>
        <strain evidence="4">cv. MN47</strain>
    </source>
</reference>
<gene>
    <name evidence="3" type="ORF">ARALYDRAFT_914000</name>
</gene>
<organism evidence="4">
    <name type="scientific">Arabidopsis lyrata subsp. lyrata</name>
    <name type="common">Lyre-leaved rock-cress</name>
    <dbReference type="NCBI Taxonomy" id="81972"/>
    <lineage>
        <taxon>Eukaryota</taxon>
        <taxon>Viridiplantae</taxon>
        <taxon>Streptophyta</taxon>
        <taxon>Embryophyta</taxon>
        <taxon>Tracheophyta</taxon>
        <taxon>Spermatophyta</taxon>
        <taxon>Magnoliopsida</taxon>
        <taxon>eudicotyledons</taxon>
        <taxon>Gunneridae</taxon>
        <taxon>Pentapetalae</taxon>
        <taxon>rosids</taxon>
        <taxon>malvids</taxon>
        <taxon>Brassicales</taxon>
        <taxon>Brassicaceae</taxon>
        <taxon>Camelineae</taxon>
        <taxon>Arabidopsis</taxon>
    </lineage>
</organism>
<dbReference type="eggNOG" id="KOG2417">
    <property type="taxonomic scope" value="Eukaryota"/>
</dbReference>
<feature type="transmembrane region" description="Helical" evidence="1">
    <location>
        <begin position="84"/>
        <end position="104"/>
    </location>
</feature>
<dbReference type="GO" id="GO:0010427">
    <property type="term" value="F:abscisic acid binding"/>
    <property type="evidence" value="ECO:0007669"/>
    <property type="project" value="TreeGrafter"/>
</dbReference>
<dbReference type="InterPro" id="IPR015672">
    <property type="entry name" value="GPHR/GTG"/>
</dbReference>
<dbReference type="Proteomes" id="UP000008694">
    <property type="component" value="Unassembled WGS sequence"/>
</dbReference>
<dbReference type="HOGENOM" id="CLU_1919945_0_0_1"/>
<dbReference type="PANTHER" id="PTHR15948">
    <property type="entry name" value="G-PROTEIN COUPLED RECEPTOR 89-RELATED"/>
    <property type="match status" value="1"/>
</dbReference>
<dbReference type="GO" id="GO:0016020">
    <property type="term" value="C:membrane"/>
    <property type="evidence" value="ECO:0007669"/>
    <property type="project" value="InterPro"/>
</dbReference>
<feature type="domain" description="Golgi pH regulator conserved" evidence="2">
    <location>
        <begin position="78"/>
        <end position="104"/>
    </location>
</feature>
<dbReference type="Pfam" id="PF12537">
    <property type="entry name" value="GPHR_N"/>
    <property type="match status" value="1"/>
</dbReference>
<dbReference type="GO" id="GO:0009737">
    <property type="term" value="P:response to abscisic acid"/>
    <property type="evidence" value="ECO:0007669"/>
    <property type="project" value="TreeGrafter"/>
</dbReference>